<dbReference type="PROSITE" id="PS00292">
    <property type="entry name" value="CYCLINS"/>
    <property type="match status" value="1"/>
</dbReference>
<proteinExistence type="inferred from homology"/>
<dbReference type="Gene3D" id="1.10.472.10">
    <property type="entry name" value="Cyclin-like"/>
    <property type="match status" value="2"/>
</dbReference>
<keyword evidence="3" id="KW-0131">Cell cycle</keyword>
<evidence type="ECO:0000256" key="1">
    <source>
        <dbReference type="ARBA" id="ARBA00022618"/>
    </source>
</evidence>
<dbReference type="InterPro" id="IPR013763">
    <property type="entry name" value="Cyclin-like_dom"/>
</dbReference>
<dbReference type="InterPro" id="IPR048258">
    <property type="entry name" value="Cyclins_cyclin-box"/>
</dbReference>
<sequence length="334" mass="38591">MVKVNKKKVINKNGTFKNGTLNNKLNKVDNKKLDLAYGFEAKSSTKVQEEKNDYNKKLIENGMNNICRVIVLDWLIGVHRKFQFRPATIHIGITLFDRFIRLNDKNGLINCDNLQLVGATCLHIASKYEDMNPAVLLDYCIMSNSEFNPKDMINMEVEILNTLQFKIADKATLIDYLDSFFDSGVLKGVNKNRLPKYFYSSALYISELSLLHQAMVLYPPRVLSTSILLLLCLLFEKDESEKSNLSILKDLKYSLKRFSKINSITKEIRMCIKSLIGIIKEQFFLEIKIKEGLENSILKDNPEEGIPFIYLKDLTNKWRNAYTNLYKKITSLRT</sequence>
<dbReference type="EMBL" id="LRBP01000012">
    <property type="protein sequence ID" value="OII74367.1"/>
    <property type="molecule type" value="Genomic_DNA"/>
</dbReference>
<evidence type="ECO:0000256" key="4">
    <source>
        <dbReference type="RuleBase" id="RU000383"/>
    </source>
</evidence>
<comment type="caution">
    <text evidence="6">The sequence shown here is derived from an EMBL/GenBank/DDBJ whole genome shotgun (WGS) entry which is preliminary data.</text>
</comment>
<dbReference type="PANTHER" id="PTHR10177">
    <property type="entry name" value="CYCLINS"/>
    <property type="match status" value="1"/>
</dbReference>
<dbReference type="Proteomes" id="UP000186176">
    <property type="component" value="Unassembled WGS sequence"/>
</dbReference>
<reference evidence="6 7" key="1">
    <citation type="submission" date="2016-10" db="EMBL/GenBank/DDBJ databases">
        <title>Reductive evolution of mitochondrial metabolism and differential evolution of invasion-related proteins in Cryptosporidium.</title>
        <authorList>
            <person name="Liu S."/>
            <person name="Roellig D.M."/>
            <person name="Guo Y."/>
            <person name="Li N."/>
            <person name="Frace M.A."/>
            <person name="Tang K."/>
            <person name="Zhang L."/>
            <person name="Feng Y."/>
            <person name="Xiao L."/>
        </authorList>
    </citation>
    <scope>NUCLEOTIDE SEQUENCE [LARGE SCALE GENOMIC DNA]</scope>
    <source>
        <strain evidence="6">39726</strain>
    </source>
</reference>
<dbReference type="InterPro" id="IPR006671">
    <property type="entry name" value="Cyclin_N"/>
</dbReference>
<dbReference type="Pfam" id="PF00134">
    <property type="entry name" value="Cyclin_N"/>
    <property type="match status" value="1"/>
</dbReference>
<keyword evidence="7" id="KW-1185">Reference proteome</keyword>
<evidence type="ECO:0000256" key="3">
    <source>
        <dbReference type="ARBA" id="ARBA00023306"/>
    </source>
</evidence>
<organism evidence="6 7">
    <name type="scientific">Cryptosporidium ubiquitum</name>
    <dbReference type="NCBI Taxonomy" id="857276"/>
    <lineage>
        <taxon>Eukaryota</taxon>
        <taxon>Sar</taxon>
        <taxon>Alveolata</taxon>
        <taxon>Apicomplexa</taxon>
        <taxon>Conoidasida</taxon>
        <taxon>Coccidia</taxon>
        <taxon>Eucoccidiorida</taxon>
        <taxon>Eimeriorina</taxon>
        <taxon>Cryptosporidiidae</taxon>
        <taxon>Cryptosporidium</taxon>
    </lineage>
</organism>
<evidence type="ECO:0000313" key="6">
    <source>
        <dbReference type="EMBL" id="OII74367.1"/>
    </source>
</evidence>
<dbReference type="VEuPathDB" id="CryptoDB:cubi_01211"/>
<dbReference type="AlphaFoldDB" id="A0A1J4MK23"/>
<feature type="domain" description="Cyclin-like" evidence="5">
    <location>
        <begin position="73"/>
        <end position="161"/>
    </location>
</feature>
<dbReference type="FunFam" id="1.10.472.10:FF:000001">
    <property type="entry name" value="G2/mitotic-specific cyclin"/>
    <property type="match status" value="1"/>
</dbReference>
<gene>
    <name evidence="6" type="ORF">cubi_01211</name>
</gene>
<evidence type="ECO:0000313" key="7">
    <source>
        <dbReference type="Proteomes" id="UP000186176"/>
    </source>
</evidence>
<evidence type="ECO:0000256" key="2">
    <source>
        <dbReference type="ARBA" id="ARBA00023127"/>
    </source>
</evidence>
<comment type="similarity">
    <text evidence="4">Belongs to the cyclin family.</text>
</comment>
<name>A0A1J4MK23_9CRYT</name>
<keyword evidence="2 4" id="KW-0195">Cyclin</keyword>
<dbReference type="GeneID" id="39978002"/>
<protein>
    <submittedName>
        <fullName evidence="6">Cyclin</fullName>
    </submittedName>
</protein>
<dbReference type="RefSeq" id="XP_028875560.1">
    <property type="nucleotide sequence ID" value="XM_029018223.1"/>
</dbReference>
<dbReference type="SMART" id="SM00385">
    <property type="entry name" value="CYCLIN"/>
    <property type="match status" value="1"/>
</dbReference>
<dbReference type="OrthoDB" id="5590282at2759"/>
<dbReference type="InterPro" id="IPR036915">
    <property type="entry name" value="Cyclin-like_sf"/>
</dbReference>
<accession>A0A1J4MK23</accession>
<keyword evidence="1" id="KW-0132">Cell division</keyword>
<dbReference type="InterPro" id="IPR039361">
    <property type="entry name" value="Cyclin"/>
</dbReference>
<evidence type="ECO:0000259" key="5">
    <source>
        <dbReference type="SMART" id="SM00385"/>
    </source>
</evidence>
<dbReference type="SUPFAM" id="SSF47954">
    <property type="entry name" value="Cyclin-like"/>
    <property type="match status" value="1"/>
</dbReference>
<dbReference type="GO" id="GO:0051301">
    <property type="term" value="P:cell division"/>
    <property type="evidence" value="ECO:0007669"/>
    <property type="project" value="UniProtKB-KW"/>
</dbReference>